<keyword evidence="3" id="KW-1185">Reference proteome</keyword>
<dbReference type="AlphaFoldDB" id="A0ABD6B370"/>
<dbReference type="RefSeq" id="WP_379731190.1">
    <property type="nucleotide sequence ID" value="NZ_JBHSWZ010000061.1"/>
</dbReference>
<organism evidence="2 3">
    <name type="scientific">Halolamina salina</name>
    <dbReference type="NCBI Taxonomy" id="1220023"/>
    <lineage>
        <taxon>Archaea</taxon>
        <taxon>Methanobacteriati</taxon>
        <taxon>Methanobacteriota</taxon>
        <taxon>Stenosarchaea group</taxon>
        <taxon>Halobacteria</taxon>
        <taxon>Halobacteriales</taxon>
        <taxon>Haloferacaceae</taxon>
    </lineage>
</organism>
<dbReference type="Proteomes" id="UP001597111">
    <property type="component" value="Unassembled WGS sequence"/>
</dbReference>
<feature type="compositionally biased region" description="Acidic residues" evidence="1">
    <location>
        <begin position="197"/>
        <end position="210"/>
    </location>
</feature>
<dbReference type="EMBL" id="JBHUDH010000012">
    <property type="protein sequence ID" value="MFD1525026.1"/>
    <property type="molecule type" value="Genomic_DNA"/>
</dbReference>
<evidence type="ECO:0000256" key="1">
    <source>
        <dbReference type="SAM" id="MobiDB-lite"/>
    </source>
</evidence>
<evidence type="ECO:0000313" key="3">
    <source>
        <dbReference type="Proteomes" id="UP001597111"/>
    </source>
</evidence>
<gene>
    <name evidence="2" type="ORF">ACFR9S_01740</name>
</gene>
<evidence type="ECO:0000313" key="2">
    <source>
        <dbReference type="EMBL" id="MFD1525026.1"/>
    </source>
</evidence>
<feature type="region of interest" description="Disordered" evidence="1">
    <location>
        <begin position="233"/>
        <end position="328"/>
    </location>
</feature>
<name>A0ABD6B370_9EURY</name>
<proteinExistence type="predicted"/>
<reference evidence="2 3" key="1">
    <citation type="journal article" date="2019" name="Int. J. Syst. Evol. Microbiol.">
        <title>The Global Catalogue of Microorganisms (GCM) 10K type strain sequencing project: providing services to taxonomists for standard genome sequencing and annotation.</title>
        <authorList>
            <consortium name="The Broad Institute Genomics Platform"/>
            <consortium name="The Broad Institute Genome Sequencing Center for Infectious Disease"/>
            <person name="Wu L."/>
            <person name="Ma J."/>
        </authorList>
    </citation>
    <scope>NUCLEOTIDE SEQUENCE [LARGE SCALE GENOMIC DNA]</scope>
    <source>
        <strain evidence="2 3">CGMCC 1.12285</strain>
    </source>
</reference>
<feature type="compositionally biased region" description="Acidic residues" evidence="1">
    <location>
        <begin position="289"/>
        <end position="319"/>
    </location>
</feature>
<accession>A0ABD6B370</accession>
<comment type="caution">
    <text evidence="2">The sequence shown here is derived from an EMBL/GenBank/DDBJ whole genome shotgun (WGS) entry which is preliminary data.</text>
</comment>
<protein>
    <submittedName>
        <fullName evidence="2">Uncharacterized protein</fullName>
    </submittedName>
</protein>
<sequence>MNTTKLLTVLVAALVVSAGAGAVTATGAENSDTASDTTVEASYDNGTVTLSVTQNGSAVENVSVTANGEDVGATDANGSLTFETDATEELEIELEGDGIEHEVEYVIEDGDLVRESDEDDDESELAADVSYDNGTVDLTVTQNGSAVENASVTANGEDVGTTDADGTLTFETNASEELEIGITAGEQELELSYTIEDGELVEESDDEAGPDENASDRAKNVFGVIQGWLDGDQEESLGQLIQEQLDNGNDDAPGNSDEAPGNSGDAPGQSDDESDDEAPGNSGDAPGQSDDEGDDESESESEADDEDDDDEEDDEDEDGNPGNGNGNN</sequence>
<feature type="region of interest" description="Disordered" evidence="1">
    <location>
        <begin position="197"/>
        <end position="219"/>
    </location>
</feature>